<evidence type="ECO:0000256" key="1">
    <source>
        <dbReference type="ARBA" id="ARBA00004496"/>
    </source>
</evidence>
<name>A0A0U4W211_9PSED</name>
<evidence type="ECO:0000256" key="5">
    <source>
        <dbReference type="ARBA" id="ARBA00022679"/>
    </source>
</evidence>
<reference evidence="8 9" key="1">
    <citation type="submission" date="2016-01" db="EMBL/GenBank/DDBJ databases">
        <title>Annotation of Pseudomonas oryzihabitans USDA-ARS-USMARC-56511.</title>
        <authorList>
            <person name="Harhay G.P."/>
            <person name="Harhay D.M."/>
            <person name="Smith T.P.L."/>
            <person name="Bono J.L."/>
            <person name="Heaton M.P."/>
            <person name="Clawson M.L."/>
            <person name="Chitko-Mckown C.G."/>
            <person name="Capik S.F."/>
            <person name="DeDonder K.D."/>
            <person name="Apley M.D."/>
            <person name="Lubbers B.V."/>
            <person name="White B.J."/>
            <person name="Larson R.L."/>
        </authorList>
    </citation>
    <scope>NUCLEOTIDE SEQUENCE [LARGE SCALE GENOMIC DNA]</scope>
    <source>
        <strain evidence="8 9">USDA-ARS-USMARC-56511</strain>
    </source>
</reference>
<dbReference type="EC" id="2.1.1.77" evidence="7"/>
<gene>
    <name evidence="7 8" type="primary">pcm</name>
    <name evidence="8" type="ORF">APT59_06265</name>
</gene>
<comment type="catalytic activity">
    <reaction evidence="7">
        <text>[protein]-L-isoaspartate + S-adenosyl-L-methionine = [protein]-L-isoaspartate alpha-methyl ester + S-adenosyl-L-homocysteine</text>
        <dbReference type="Rhea" id="RHEA:12705"/>
        <dbReference type="Rhea" id="RHEA-COMP:12143"/>
        <dbReference type="Rhea" id="RHEA-COMP:12144"/>
        <dbReference type="ChEBI" id="CHEBI:57856"/>
        <dbReference type="ChEBI" id="CHEBI:59789"/>
        <dbReference type="ChEBI" id="CHEBI:90596"/>
        <dbReference type="ChEBI" id="CHEBI:90598"/>
        <dbReference type="EC" id="2.1.1.77"/>
    </reaction>
</comment>
<evidence type="ECO:0000256" key="4">
    <source>
        <dbReference type="ARBA" id="ARBA00022603"/>
    </source>
</evidence>
<dbReference type="InterPro" id="IPR000682">
    <property type="entry name" value="PCMT"/>
</dbReference>
<feature type="active site" evidence="7">
    <location>
        <position position="74"/>
    </location>
</feature>
<dbReference type="GO" id="GO:0005737">
    <property type="term" value="C:cytoplasm"/>
    <property type="evidence" value="ECO:0007669"/>
    <property type="project" value="UniProtKB-SubCell"/>
</dbReference>
<dbReference type="KEGG" id="por:APT59_06265"/>
<dbReference type="HAMAP" id="MF_00090">
    <property type="entry name" value="PIMT"/>
    <property type="match status" value="1"/>
</dbReference>
<evidence type="ECO:0000256" key="6">
    <source>
        <dbReference type="ARBA" id="ARBA00022691"/>
    </source>
</evidence>
<dbReference type="PANTHER" id="PTHR11579:SF0">
    <property type="entry name" value="PROTEIN-L-ISOASPARTATE(D-ASPARTATE) O-METHYLTRANSFERASE"/>
    <property type="match status" value="1"/>
</dbReference>
<dbReference type="CDD" id="cd02440">
    <property type="entry name" value="AdoMet_MTases"/>
    <property type="match status" value="1"/>
</dbReference>
<dbReference type="FunFam" id="3.40.50.150:FF:000010">
    <property type="entry name" value="Protein-L-isoaspartate O-methyltransferase"/>
    <property type="match status" value="1"/>
</dbReference>
<dbReference type="Proteomes" id="UP000064137">
    <property type="component" value="Chromosome"/>
</dbReference>
<accession>A0A0U4W211</accession>
<dbReference type="Gene3D" id="3.40.50.150">
    <property type="entry name" value="Vaccinia Virus protein VP39"/>
    <property type="match status" value="1"/>
</dbReference>
<keyword evidence="3 7" id="KW-0963">Cytoplasm</keyword>
<dbReference type="AlphaFoldDB" id="A0A0U4W211"/>
<dbReference type="NCBIfam" id="TIGR00080">
    <property type="entry name" value="pimt"/>
    <property type="match status" value="1"/>
</dbReference>
<evidence type="ECO:0000256" key="2">
    <source>
        <dbReference type="ARBA" id="ARBA00005369"/>
    </source>
</evidence>
<evidence type="ECO:0000256" key="7">
    <source>
        <dbReference type="HAMAP-Rule" id="MF_00090"/>
    </source>
</evidence>
<dbReference type="PANTHER" id="PTHR11579">
    <property type="entry name" value="PROTEIN-L-ISOASPARTATE O-METHYLTRANSFERASE"/>
    <property type="match status" value="1"/>
</dbReference>
<comment type="similarity">
    <text evidence="2 7">Belongs to the methyltransferase superfamily. L-isoaspartyl/D-aspartyl protein methyltransferase family.</text>
</comment>
<keyword evidence="4 7" id="KW-0489">Methyltransferase</keyword>
<proteinExistence type="inferred from homology"/>
<dbReference type="EMBL" id="CP013987">
    <property type="protein sequence ID" value="ALZ83830.1"/>
    <property type="molecule type" value="Genomic_DNA"/>
</dbReference>
<evidence type="ECO:0000313" key="9">
    <source>
        <dbReference type="Proteomes" id="UP000064137"/>
    </source>
</evidence>
<dbReference type="NCBIfam" id="NF001453">
    <property type="entry name" value="PRK00312.1"/>
    <property type="match status" value="1"/>
</dbReference>
<dbReference type="Pfam" id="PF01135">
    <property type="entry name" value="PCMT"/>
    <property type="match status" value="1"/>
</dbReference>
<dbReference type="GO" id="GO:0030091">
    <property type="term" value="P:protein repair"/>
    <property type="evidence" value="ECO:0007669"/>
    <property type="project" value="UniProtKB-UniRule"/>
</dbReference>
<dbReference type="OrthoDB" id="9810066at2"/>
<organism evidence="8 9">
    <name type="scientific">Pseudomonas oryzihabitans</name>
    <dbReference type="NCBI Taxonomy" id="47885"/>
    <lineage>
        <taxon>Bacteria</taxon>
        <taxon>Pseudomonadati</taxon>
        <taxon>Pseudomonadota</taxon>
        <taxon>Gammaproteobacteria</taxon>
        <taxon>Pseudomonadales</taxon>
        <taxon>Pseudomonadaceae</taxon>
        <taxon>Pseudomonas</taxon>
    </lineage>
</organism>
<evidence type="ECO:0000256" key="3">
    <source>
        <dbReference type="ARBA" id="ARBA00022490"/>
    </source>
</evidence>
<sequence length="226" mass="25385">MTQGQEHMQRHGIGMTSQRTRERLIQRLYEEGLSNAQVLEVIRRTPRHLFVDEALAHRAYEDTALPIGHNQTISQPFMVARMTELLLAGGPLDKVMEIGTGSGYQTAILAQTVERVFSVERIQSLQDRAKERLLELNLRNVVFRWGDGWEGWPALAPYNGIIVTAAAREIPQALLDQLAPGGRLVIPVGADEEQKLLLIVREDEGFVRHELNAVRFVPLLNGPLAQ</sequence>
<dbReference type="PROSITE" id="PS01279">
    <property type="entry name" value="PCMT"/>
    <property type="match status" value="1"/>
</dbReference>
<dbReference type="InterPro" id="IPR029063">
    <property type="entry name" value="SAM-dependent_MTases_sf"/>
</dbReference>
<dbReference type="GO" id="GO:0004719">
    <property type="term" value="F:protein-L-isoaspartate (D-aspartate) O-methyltransferase activity"/>
    <property type="evidence" value="ECO:0007669"/>
    <property type="project" value="UniProtKB-UniRule"/>
</dbReference>
<evidence type="ECO:0000313" key="8">
    <source>
        <dbReference type="EMBL" id="ALZ83830.1"/>
    </source>
</evidence>
<dbReference type="SUPFAM" id="SSF53335">
    <property type="entry name" value="S-adenosyl-L-methionine-dependent methyltransferases"/>
    <property type="match status" value="1"/>
</dbReference>
<keyword evidence="6 7" id="KW-0949">S-adenosyl-L-methionine</keyword>
<comment type="subcellular location">
    <subcellularLocation>
        <location evidence="1 7">Cytoplasm</location>
    </subcellularLocation>
</comment>
<protein>
    <recommendedName>
        <fullName evidence="7">Protein-L-isoaspartate O-methyltransferase</fullName>
        <ecNumber evidence="7">2.1.1.77</ecNumber>
    </recommendedName>
    <alternativeName>
        <fullName evidence="7">L-isoaspartyl protein carboxyl methyltransferase</fullName>
    </alternativeName>
    <alternativeName>
        <fullName evidence="7">Protein L-isoaspartyl methyltransferase</fullName>
    </alternativeName>
    <alternativeName>
        <fullName evidence="7">Protein-beta-aspartate methyltransferase</fullName>
        <shortName evidence="7">PIMT</shortName>
    </alternativeName>
</protein>
<dbReference type="GO" id="GO:0032259">
    <property type="term" value="P:methylation"/>
    <property type="evidence" value="ECO:0007669"/>
    <property type="project" value="UniProtKB-KW"/>
</dbReference>
<keyword evidence="5 7" id="KW-0808">Transferase</keyword>
<comment type="function">
    <text evidence="7">Catalyzes the methyl esterification of L-isoaspartyl residues in peptides and proteins that result from spontaneous decomposition of normal L-aspartyl and L-asparaginyl residues. It plays a role in the repair and/or degradation of damaged proteins.</text>
</comment>